<reference evidence="1 2" key="2">
    <citation type="journal article" date="2017" name="Front. Plant Sci.">
        <title>Gene Classification and Mining of Molecular Markers Useful in Red Clover (Trifolium pratense) Breeding.</title>
        <authorList>
            <person name="Istvanek J."/>
            <person name="Dluhosova J."/>
            <person name="Dluhos P."/>
            <person name="Patkova L."/>
            <person name="Nedelnik J."/>
            <person name="Repkova J."/>
        </authorList>
    </citation>
    <scope>NUCLEOTIDE SEQUENCE [LARGE SCALE GENOMIC DNA]</scope>
    <source>
        <strain evidence="2">cv. Tatra</strain>
        <tissue evidence="1">Young leaves</tissue>
    </source>
</reference>
<protein>
    <submittedName>
        <fullName evidence="1">Uncharacterized protein</fullName>
    </submittedName>
</protein>
<feature type="non-terminal residue" evidence="1">
    <location>
        <position position="93"/>
    </location>
</feature>
<dbReference type="AlphaFoldDB" id="A0A2K3MKL5"/>
<accession>A0A2K3MKL5</accession>
<dbReference type="Proteomes" id="UP000236291">
    <property type="component" value="Unassembled WGS sequence"/>
</dbReference>
<comment type="caution">
    <text evidence="1">The sequence shown here is derived from an EMBL/GenBank/DDBJ whole genome shotgun (WGS) entry which is preliminary data.</text>
</comment>
<dbReference type="EMBL" id="ASHM01065797">
    <property type="protein sequence ID" value="PNX91316.1"/>
    <property type="molecule type" value="Genomic_DNA"/>
</dbReference>
<proteinExistence type="predicted"/>
<sequence>MLTKELIGSVVIDTEHGREECDSIPSNCDRKGAGSLEPLDAITDPRISMNEQIRRIREDGCAFLDPLSKYPWENFCLHPRPHEKKSLFSELQT</sequence>
<organism evidence="1 2">
    <name type="scientific">Trifolium pratense</name>
    <name type="common">Red clover</name>
    <dbReference type="NCBI Taxonomy" id="57577"/>
    <lineage>
        <taxon>Eukaryota</taxon>
        <taxon>Viridiplantae</taxon>
        <taxon>Streptophyta</taxon>
        <taxon>Embryophyta</taxon>
        <taxon>Tracheophyta</taxon>
        <taxon>Spermatophyta</taxon>
        <taxon>Magnoliopsida</taxon>
        <taxon>eudicotyledons</taxon>
        <taxon>Gunneridae</taxon>
        <taxon>Pentapetalae</taxon>
        <taxon>rosids</taxon>
        <taxon>fabids</taxon>
        <taxon>Fabales</taxon>
        <taxon>Fabaceae</taxon>
        <taxon>Papilionoideae</taxon>
        <taxon>50 kb inversion clade</taxon>
        <taxon>NPAAA clade</taxon>
        <taxon>Hologalegina</taxon>
        <taxon>IRL clade</taxon>
        <taxon>Trifolieae</taxon>
        <taxon>Trifolium</taxon>
    </lineage>
</organism>
<name>A0A2K3MKL5_TRIPR</name>
<evidence type="ECO:0000313" key="2">
    <source>
        <dbReference type="Proteomes" id="UP000236291"/>
    </source>
</evidence>
<evidence type="ECO:0000313" key="1">
    <source>
        <dbReference type="EMBL" id="PNX91316.1"/>
    </source>
</evidence>
<gene>
    <name evidence="1" type="ORF">L195_g047446</name>
</gene>
<reference evidence="1 2" key="1">
    <citation type="journal article" date="2014" name="Am. J. Bot.">
        <title>Genome assembly and annotation for red clover (Trifolium pratense; Fabaceae).</title>
        <authorList>
            <person name="Istvanek J."/>
            <person name="Jaros M."/>
            <person name="Krenek A."/>
            <person name="Repkova J."/>
        </authorList>
    </citation>
    <scope>NUCLEOTIDE SEQUENCE [LARGE SCALE GENOMIC DNA]</scope>
    <source>
        <strain evidence="2">cv. Tatra</strain>
        <tissue evidence="1">Young leaves</tissue>
    </source>
</reference>